<evidence type="ECO:0000313" key="3">
    <source>
        <dbReference type="Proteomes" id="UP000198866"/>
    </source>
</evidence>
<dbReference type="CDD" id="cd04301">
    <property type="entry name" value="NAT_SF"/>
    <property type="match status" value="1"/>
</dbReference>
<dbReference type="GO" id="GO:0016747">
    <property type="term" value="F:acyltransferase activity, transferring groups other than amino-acyl groups"/>
    <property type="evidence" value="ECO:0007669"/>
    <property type="project" value="InterPro"/>
</dbReference>
<protein>
    <submittedName>
        <fullName evidence="2">Carbonic anhydrase</fullName>
    </submittedName>
</protein>
<name>A0A1H6ZYB4_9BURK</name>
<evidence type="ECO:0000259" key="1">
    <source>
        <dbReference type="PROSITE" id="PS51186"/>
    </source>
</evidence>
<dbReference type="InterPro" id="IPR052777">
    <property type="entry name" value="Acetyltransferase_Enz"/>
</dbReference>
<dbReference type="STRING" id="667676.SAMN05192539_1013106"/>
<dbReference type="InterPro" id="IPR000182">
    <property type="entry name" value="GNAT_dom"/>
</dbReference>
<dbReference type="SUPFAM" id="SSF55729">
    <property type="entry name" value="Acyl-CoA N-acyltransferases (Nat)"/>
    <property type="match status" value="1"/>
</dbReference>
<dbReference type="EMBL" id="FNYE01000013">
    <property type="protein sequence ID" value="SEJ57626.1"/>
    <property type="molecule type" value="Genomic_DNA"/>
</dbReference>
<gene>
    <name evidence="2" type="ORF">SAMN05192539_1013106</name>
</gene>
<organism evidence="2 3">
    <name type="scientific">Paraburkholderia diazotrophica</name>
    <dbReference type="NCBI Taxonomy" id="667676"/>
    <lineage>
        <taxon>Bacteria</taxon>
        <taxon>Pseudomonadati</taxon>
        <taxon>Pseudomonadota</taxon>
        <taxon>Betaproteobacteria</taxon>
        <taxon>Burkholderiales</taxon>
        <taxon>Burkholderiaceae</taxon>
        <taxon>Paraburkholderia</taxon>
    </lineage>
</organism>
<dbReference type="AlphaFoldDB" id="A0A1H6ZYB4"/>
<dbReference type="PANTHER" id="PTHR43305">
    <property type="entry name" value="FAMILY N-ACETYLTRANSFERASE, PUTATIVE (AFU_ORTHOLOGUE AFUA_2G01380)-RELATED"/>
    <property type="match status" value="1"/>
</dbReference>
<proteinExistence type="predicted"/>
<evidence type="ECO:0000313" key="2">
    <source>
        <dbReference type="EMBL" id="SEJ57626.1"/>
    </source>
</evidence>
<dbReference type="InterPro" id="IPR016181">
    <property type="entry name" value="Acyl_CoA_acyltransferase"/>
</dbReference>
<reference evidence="3" key="1">
    <citation type="submission" date="2016-10" db="EMBL/GenBank/DDBJ databases">
        <authorList>
            <person name="Varghese N."/>
            <person name="Submissions S."/>
        </authorList>
    </citation>
    <scope>NUCLEOTIDE SEQUENCE [LARGE SCALE GENOMIC DNA]</scope>
    <source>
        <strain evidence="3">LMG 26031</strain>
    </source>
</reference>
<sequence length="198" mass="22113">MQVRNTFAQTFKTVRRCEHYAVSRTDDPGIQREGDMSASITHQVLPSIREAVFPADTAAVVAIVREYVKWLDMDLSYRGFEHEMQTFEQTYTLPSGMFFVAEADGDIAGCVGLLRHSNEVAEVKRLYVRPVYRGLSLGEQLVASVIGKAKALGYAKLVLDSVPQTAFAQRLYERMGFTETAAYYANPVAGTRFLSLVL</sequence>
<dbReference type="Proteomes" id="UP000198866">
    <property type="component" value="Unassembled WGS sequence"/>
</dbReference>
<accession>A0A1H6ZYB4</accession>
<dbReference type="Gene3D" id="3.40.630.30">
    <property type="match status" value="1"/>
</dbReference>
<dbReference type="PANTHER" id="PTHR43305:SF1">
    <property type="entry name" value="FAMILY N-ACETYLTRANSFERASE, PUTATIVE (AFU_ORTHOLOGUE AFUA_2G01380)-RELATED"/>
    <property type="match status" value="1"/>
</dbReference>
<keyword evidence="3" id="KW-1185">Reference proteome</keyword>
<dbReference type="PROSITE" id="PS51186">
    <property type="entry name" value="GNAT"/>
    <property type="match status" value="1"/>
</dbReference>
<dbReference type="Pfam" id="PF00583">
    <property type="entry name" value="Acetyltransf_1"/>
    <property type="match status" value="1"/>
</dbReference>
<feature type="domain" description="N-acetyltransferase" evidence="1">
    <location>
        <begin position="46"/>
        <end position="198"/>
    </location>
</feature>